<comment type="caution">
    <text evidence="2">The sequence shown here is derived from an EMBL/GenBank/DDBJ whole genome shotgun (WGS) entry which is preliminary data.</text>
</comment>
<reference evidence="3" key="1">
    <citation type="journal article" date="2019" name="Int. J. Syst. Evol. Microbiol.">
        <title>The Global Catalogue of Microorganisms (GCM) 10K type strain sequencing project: providing services to taxonomists for standard genome sequencing and annotation.</title>
        <authorList>
            <consortium name="The Broad Institute Genomics Platform"/>
            <consortium name="The Broad Institute Genome Sequencing Center for Infectious Disease"/>
            <person name="Wu L."/>
            <person name="Ma J."/>
        </authorList>
    </citation>
    <scope>NUCLEOTIDE SEQUENCE [LARGE SCALE GENOMIC DNA]</scope>
    <source>
        <strain evidence="3">JCM 17804</strain>
    </source>
</reference>
<sequence length="74" mass="8172">MVDMPSLADGEDEEGWTLRGPGIRTQTRYVMSPSPIPEFDNPKMPWMSCSLLLWEGIGVLGLCFGLACWGAQEP</sequence>
<accession>A0ABP8HEA0</accession>
<dbReference type="InterPro" id="IPR010306">
    <property type="entry name" value="PhnJ"/>
</dbReference>
<organism evidence="2 3">
    <name type="scientific">Variovorax defluvii</name>
    <dbReference type="NCBI Taxonomy" id="913761"/>
    <lineage>
        <taxon>Bacteria</taxon>
        <taxon>Pseudomonadati</taxon>
        <taxon>Pseudomonadota</taxon>
        <taxon>Betaproteobacteria</taxon>
        <taxon>Burkholderiales</taxon>
        <taxon>Comamonadaceae</taxon>
        <taxon>Variovorax</taxon>
    </lineage>
</organism>
<evidence type="ECO:0000313" key="3">
    <source>
        <dbReference type="Proteomes" id="UP001500975"/>
    </source>
</evidence>
<dbReference type="RefSeq" id="WP_425584090.1">
    <property type="nucleotide sequence ID" value="NZ_BAABGJ010000013.1"/>
</dbReference>
<dbReference type="EMBL" id="BAABGJ010000013">
    <property type="protein sequence ID" value="GAA4338164.1"/>
    <property type="molecule type" value="Genomic_DNA"/>
</dbReference>
<proteinExistence type="predicted"/>
<keyword evidence="1" id="KW-0472">Membrane</keyword>
<gene>
    <name evidence="2" type="ORF">GCM10023165_16660</name>
</gene>
<evidence type="ECO:0000256" key="1">
    <source>
        <dbReference type="SAM" id="Phobius"/>
    </source>
</evidence>
<dbReference type="Proteomes" id="UP001500975">
    <property type="component" value="Unassembled WGS sequence"/>
</dbReference>
<keyword evidence="3" id="KW-1185">Reference proteome</keyword>
<name>A0ABP8HEA0_9BURK</name>
<keyword evidence="1" id="KW-0812">Transmembrane</keyword>
<evidence type="ECO:0000313" key="2">
    <source>
        <dbReference type="EMBL" id="GAA4338164.1"/>
    </source>
</evidence>
<feature type="transmembrane region" description="Helical" evidence="1">
    <location>
        <begin position="51"/>
        <end position="71"/>
    </location>
</feature>
<dbReference type="Pfam" id="PF06007">
    <property type="entry name" value="PhnJ"/>
    <property type="match status" value="1"/>
</dbReference>
<keyword evidence="1" id="KW-1133">Transmembrane helix</keyword>
<protein>
    <submittedName>
        <fullName evidence="2">Uncharacterized protein</fullName>
    </submittedName>
</protein>